<proteinExistence type="predicted"/>
<dbReference type="AlphaFoldDB" id="A0A5B0RX85"/>
<protein>
    <submittedName>
        <fullName evidence="2">Uncharacterized protein</fullName>
    </submittedName>
</protein>
<feature type="chain" id="PRO_5022758404" evidence="1">
    <location>
        <begin position="27"/>
        <end position="86"/>
    </location>
</feature>
<sequence length="86" mass="9488">MFTLMLRAYAITAVIFLVFSVQISAAEDCNEQNGCVQHCGTSMQPHYDDPKTKTCEFISALPLPKKASINLLATIHSVPELRGDVF</sequence>
<name>A0A5B0RX85_PUCGR</name>
<evidence type="ECO:0000313" key="2">
    <source>
        <dbReference type="EMBL" id="KAA1129978.1"/>
    </source>
</evidence>
<comment type="caution">
    <text evidence="2">The sequence shown here is derived from an EMBL/GenBank/DDBJ whole genome shotgun (WGS) entry which is preliminary data.</text>
</comment>
<feature type="signal peptide" evidence="1">
    <location>
        <begin position="1"/>
        <end position="26"/>
    </location>
</feature>
<reference evidence="2 3" key="1">
    <citation type="submission" date="2019-05" db="EMBL/GenBank/DDBJ databases">
        <title>Emergence of the Ug99 lineage of the wheat stem rust pathogen through somatic hybridization.</title>
        <authorList>
            <person name="Li F."/>
            <person name="Upadhyaya N.M."/>
            <person name="Sperschneider J."/>
            <person name="Matny O."/>
            <person name="Nguyen-Phuc H."/>
            <person name="Mago R."/>
            <person name="Raley C."/>
            <person name="Miller M.E."/>
            <person name="Silverstein K.A.T."/>
            <person name="Henningsen E."/>
            <person name="Hirsch C.D."/>
            <person name="Visser B."/>
            <person name="Pretorius Z.A."/>
            <person name="Steffenson B.J."/>
            <person name="Schwessinger B."/>
            <person name="Dodds P.N."/>
            <person name="Figueroa M."/>
        </authorList>
    </citation>
    <scope>NUCLEOTIDE SEQUENCE [LARGE SCALE GENOMIC DNA]</scope>
    <source>
        <strain evidence="2 3">Ug99</strain>
    </source>
</reference>
<gene>
    <name evidence="2" type="ORF">PGTUg99_005101</name>
</gene>
<dbReference type="EMBL" id="VDEP01000115">
    <property type="protein sequence ID" value="KAA1129978.1"/>
    <property type="molecule type" value="Genomic_DNA"/>
</dbReference>
<organism evidence="2 3">
    <name type="scientific">Puccinia graminis f. sp. tritici</name>
    <dbReference type="NCBI Taxonomy" id="56615"/>
    <lineage>
        <taxon>Eukaryota</taxon>
        <taxon>Fungi</taxon>
        <taxon>Dikarya</taxon>
        <taxon>Basidiomycota</taxon>
        <taxon>Pucciniomycotina</taxon>
        <taxon>Pucciniomycetes</taxon>
        <taxon>Pucciniales</taxon>
        <taxon>Pucciniaceae</taxon>
        <taxon>Puccinia</taxon>
    </lineage>
</organism>
<keyword evidence="1" id="KW-0732">Signal</keyword>
<dbReference type="Proteomes" id="UP000325313">
    <property type="component" value="Unassembled WGS sequence"/>
</dbReference>
<evidence type="ECO:0000313" key="3">
    <source>
        <dbReference type="Proteomes" id="UP000325313"/>
    </source>
</evidence>
<evidence type="ECO:0000256" key="1">
    <source>
        <dbReference type="SAM" id="SignalP"/>
    </source>
</evidence>
<accession>A0A5B0RX85</accession>